<organism evidence="2 3">
    <name type="scientific">Erythranthe guttata</name>
    <name type="common">Yellow monkey flower</name>
    <name type="synonym">Mimulus guttatus</name>
    <dbReference type="NCBI Taxonomy" id="4155"/>
    <lineage>
        <taxon>Eukaryota</taxon>
        <taxon>Viridiplantae</taxon>
        <taxon>Streptophyta</taxon>
        <taxon>Embryophyta</taxon>
        <taxon>Tracheophyta</taxon>
        <taxon>Spermatophyta</taxon>
        <taxon>Magnoliopsida</taxon>
        <taxon>eudicotyledons</taxon>
        <taxon>Gunneridae</taxon>
        <taxon>Pentapetalae</taxon>
        <taxon>asterids</taxon>
        <taxon>lamiids</taxon>
        <taxon>Lamiales</taxon>
        <taxon>Phrymaceae</taxon>
        <taxon>Erythranthe</taxon>
    </lineage>
</organism>
<accession>A0A022PVQ3</accession>
<evidence type="ECO:0000256" key="1">
    <source>
        <dbReference type="SAM" id="Phobius"/>
    </source>
</evidence>
<keyword evidence="1" id="KW-0472">Membrane</keyword>
<evidence type="ECO:0000313" key="3">
    <source>
        <dbReference type="Proteomes" id="UP000030748"/>
    </source>
</evidence>
<protein>
    <submittedName>
        <fullName evidence="2">Uncharacterized protein</fullName>
    </submittedName>
</protein>
<dbReference type="Proteomes" id="UP000030748">
    <property type="component" value="Unassembled WGS sequence"/>
</dbReference>
<sequence>MDSIRHGGKKQKHYKSIIDYTCGRYVDFIHIVLSSIILILAVRLFVAGFFSRNFVTCRSILLIRFFVSDSPSCNFEFFMPSPDSEPAISIAFSPIDLKP</sequence>
<feature type="transmembrane region" description="Helical" evidence="1">
    <location>
        <begin position="28"/>
        <end position="50"/>
    </location>
</feature>
<reference evidence="2 3" key="1">
    <citation type="journal article" date="2013" name="Proc. Natl. Acad. Sci. U.S.A.">
        <title>Fine-scale variation in meiotic recombination in Mimulus inferred from population shotgun sequencing.</title>
        <authorList>
            <person name="Hellsten U."/>
            <person name="Wright K.M."/>
            <person name="Jenkins J."/>
            <person name="Shu S."/>
            <person name="Yuan Y."/>
            <person name="Wessler S.R."/>
            <person name="Schmutz J."/>
            <person name="Willis J.H."/>
            <person name="Rokhsar D.S."/>
        </authorList>
    </citation>
    <scope>NUCLEOTIDE SEQUENCE [LARGE SCALE GENOMIC DNA]</scope>
    <source>
        <strain evidence="3">cv. DUN x IM62</strain>
    </source>
</reference>
<keyword evidence="3" id="KW-1185">Reference proteome</keyword>
<dbReference type="AlphaFoldDB" id="A0A022PVQ3"/>
<keyword evidence="1" id="KW-1133">Transmembrane helix</keyword>
<name>A0A022PVQ3_ERYGU</name>
<gene>
    <name evidence="2" type="ORF">MIMGU_mgv1a016973mg</name>
</gene>
<evidence type="ECO:0000313" key="2">
    <source>
        <dbReference type="EMBL" id="EYU19881.1"/>
    </source>
</evidence>
<dbReference type="EMBL" id="KI632289">
    <property type="protein sequence ID" value="EYU19881.1"/>
    <property type="molecule type" value="Genomic_DNA"/>
</dbReference>
<keyword evidence="1" id="KW-0812">Transmembrane</keyword>
<proteinExistence type="predicted"/>